<evidence type="ECO:0000313" key="2">
    <source>
        <dbReference type="EMBL" id="CAL6020434.1"/>
    </source>
</evidence>
<keyword evidence="3" id="KW-1185">Reference proteome</keyword>
<dbReference type="AlphaFoldDB" id="A0AA86R8U9"/>
<dbReference type="EMBL" id="CAXDID020000085">
    <property type="protein sequence ID" value="CAL6020434.1"/>
    <property type="molecule type" value="Genomic_DNA"/>
</dbReference>
<dbReference type="Proteomes" id="UP001642409">
    <property type="component" value="Unassembled WGS sequence"/>
</dbReference>
<evidence type="ECO:0000313" key="1">
    <source>
        <dbReference type="EMBL" id="CAI9963665.1"/>
    </source>
</evidence>
<reference evidence="2 3" key="2">
    <citation type="submission" date="2024-07" db="EMBL/GenBank/DDBJ databases">
        <authorList>
            <person name="Akdeniz Z."/>
        </authorList>
    </citation>
    <scope>NUCLEOTIDE SEQUENCE [LARGE SCALE GENOMIC DNA]</scope>
</reference>
<name>A0AA86R8U9_9EUKA</name>
<reference evidence="1" key="1">
    <citation type="submission" date="2023-06" db="EMBL/GenBank/DDBJ databases">
        <authorList>
            <person name="Kurt Z."/>
        </authorList>
    </citation>
    <scope>NUCLEOTIDE SEQUENCE</scope>
</reference>
<accession>A0AA86R8U9</accession>
<proteinExistence type="predicted"/>
<organism evidence="1">
    <name type="scientific">Hexamita inflata</name>
    <dbReference type="NCBI Taxonomy" id="28002"/>
    <lineage>
        <taxon>Eukaryota</taxon>
        <taxon>Metamonada</taxon>
        <taxon>Diplomonadida</taxon>
        <taxon>Hexamitidae</taxon>
        <taxon>Hexamitinae</taxon>
        <taxon>Hexamita</taxon>
    </lineage>
</organism>
<gene>
    <name evidence="2" type="ORF">HINF_LOCUS27455</name>
    <name evidence="1" type="ORF">HINF_LOCUS51310</name>
</gene>
<evidence type="ECO:0000313" key="3">
    <source>
        <dbReference type="Proteomes" id="UP001642409"/>
    </source>
</evidence>
<sequence>MARRYLNRKPLFLLGCRIGRKKLQGFQFRSINLHLRPKWKEPWLEKRQGTPLIQSVLETPRRYGSEPWDGGLLKKIQSCLCIAAVWLLCMHRQNCQNNGASTMWLVNDVVVFHCFNINSKPVVRSALLIAWRRLGRSWRHIQSAPTVIWTFLHRPAQAVRIRGGAGAVYFECLHNARTAESSCHRARSVSLRLRCQMCSVFWSKTATLFQRRIRMLSAHKRILDLFLENDAAVFPVQLSLFRQPRFSIHTALSALYLQNRGQAVFGFSLYKPTLCSYVPPEQKQAALVFDQFAIGRKLQVLVPFKFSTFAQPQMERASGQAANATDPVSVLSRHEGIEQALGSGREFLNLVCLYIIAAV</sequence>
<protein>
    <submittedName>
        <fullName evidence="2">Hypothetical_protein</fullName>
    </submittedName>
</protein>
<comment type="caution">
    <text evidence="1">The sequence shown here is derived from an EMBL/GenBank/DDBJ whole genome shotgun (WGS) entry which is preliminary data.</text>
</comment>
<dbReference type="EMBL" id="CATOUU010000969">
    <property type="protein sequence ID" value="CAI9963665.1"/>
    <property type="molecule type" value="Genomic_DNA"/>
</dbReference>